<dbReference type="PANTHER" id="PTHR24252">
    <property type="entry name" value="ACROSIN-RELATED"/>
    <property type="match status" value="1"/>
</dbReference>
<keyword evidence="3" id="KW-0720">Serine protease</keyword>
<evidence type="ECO:0000313" key="10">
    <source>
        <dbReference type="EMBL" id="CAF3646037.1"/>
    </source>
</evidence>
<dbReference type="OrthoDB" id="6339452at2759"/>
<sequence length="333" mass="37078">MMGKLFQIYSKCCQYRSIFIITFLLVVILLVITIITSQGLLLSNIHTTVAINSSTSTSSPNESCHMSTASPILCGCPIRSSSKIINGQPSNEAAWPWMVSYGPKRIHICGGALITPEYILTAAHCLYSNDKTNPIDIENIKIRIGITNLTDVTYENIFSIRKATLHNDFNPNTYKNDIALIRLDRSVTQSDTVQMLCLPRFTSYSYPQVNTTVMAIGWGHTIDPLLNSNSQISTQLQQTSLPVLSIIKTINNTNLCFDQEIDSPDQQFCAGYENGLSDTCQADSGSPLMLFNEQHWELVGIVSYGIGCAQARLPGVYTRVSAYLDWIHDRVRY</sequence>
<dbReference type="FunFam" id="2.40.10.10:FF:000003">
    <property type="entry name" value="Transmembrane serine protease 3"/>
    <property type="match status" value="1"/>
</dbReference>
<dbReference type="InterPro" id="IPR018114">
    <property type="entry name" value="TRYPSIN_HIS"/>
</dbReference>
<dbReference type="EMBL" id="CAJOBO010001688">
    <property type="protein sequence ID" value="CAF4401454.1"/>
    <property type="molecule type" value="Genomic_DNA"/>
</dbReference>
<comment type="caution">
    <text evidence="14">The sequence shown here is derived from an EMBL/GenBank/DDBJ whole genome shotgun (WGS) entry which is preliminary data.</text>
</comment>
<dbReference type="EMBL" id="CAJOBS010001408">
    <property type="protein sequence ID" value="CAF4727487.1"/>
    <property type="molecule type" value="Genomic_DNA"/>
</dbReference>
<dbReference type="CDD" id="cd00190">
    <property type="entry name" value="Tryp_SPc"/>
    <property type="match status" value="1"/>
</dbReference>
<dbReference type="SMART" id="SM00020">
    <property type="entry name" value="Tryp_SPc"/>
    <property type="match status" value="1"/>
</dbReference>
<dbReference type="EMBL" id="CAJNYT010005273">
    <property type="protein sequence ID" value="CAF3725465.1"/>
    <property type="molecule type" value="Genomic_DNA"/>
</dbReference>
<dbReference type="InterPro" id="IPR001254">
    <property type="entry name" value="Trypsin_dom"/>
</dbReference>
<dbReference type="Proteomes" id="UP000663833">
    <property type="component" value="Unassembled WGS sequence"/>
</dbReference>
<evidence type="ECO:0000313" key="18">
    <source>
        <dbReference type="Proteomes" id="UP000663873"/>
    </source>
</evidence>
<evidence type="ECO:0000313" key="15">
    <source>
        <dbReference type="EMBL" id="CAF4727487.1"/>
    </source>
</evidence>
<dbReference type="EMBL" id="CAJOBP010003543">
    <property type="protein sequence ID" value="CAF4409430.1"/>
    <property type="molecule type" value="Genomic_DNA"/>
</dbReference>
<dbReference type="GO" id="GO:0004252">
    <property type="term" value="F:serine-type endopeptidase activity"/>
    <property type="evidence" value="ECO:0007669"/>
    <property type="project" value="InterPro"/>
</dbReference>
<evidence type="ECO:0000256" key="1">
    <source>
        <dbReference type="ARBA" id="ARBA00022670"/>
    </source>
</evidence>
<protein>
    <recommendedName>
        <fullName evidence="6">Peptidase S1 domain-containing protein</fullName>
    </recommendedName>
</protein>
<dbReference type="Proteomes" id="UP000663838">
    <property type="component" value="Unassembled WGS sequence"/>
</dbReference>
<dbReference type="Proteomes" id="UP000663851">
    <property type="component" value="Unassembled WGS sequence"/>
</dbReference>
<dbReference type="Gene3D" id="2.40.10.10">
    <property type="entry name" value="Trypsin-like serine proteases"/>
    <property type="match status" value="1"/>
</dbReference>
<dbReference type="PANTHER" id="PTHR24252:SF7">
    <property type="entry name" value="HYALIN"/>
    <property type="match status" value="1"/>
</dbReference>
<dbReference type="EMBL" id="CAJNYU010002097">
    <property type="protein sequence ID" value="CAF3506202.1"/>
    <property type="molecule type" value="Genomic_DNA"/>
</dbReference>
<keyword evidence="1" id="KW-0645">Protease</keyword>
<evidence type="ECO:0000256" key="2">
    <source>
        <dbReference type="ARBA" id="ARBA00022801"/>
    </source>
</evidence>
<feature type="transmembrane region" description="Helical" evidence="5">
    <location>
        <begin position="20"/>
        <end position="42"/>
    </location>
</feature>
<feature type="domain" description="Peptidase S1" evidence="6">
    <location>
        <begin position="84"/>
        <end position="332"/>
    </location>
</feature>
<dbReference type="PROSITE" id="PS50240">
    <property type="entry name" value="TRYPSIN_DOM"/>
    <property type="match status" value="1"/>
</dbReference>
<keyword evidence="5" id="KW-0812">Transmembrane</keyword>
<dbReference type="Proteomes" id="UP000663869">
    <property type="component" value="Unassembled WGS sequence"/>
</dbReference>
<dbReference type="Proteomes" id="UP000663872">
    <property type="component" value="Unassembled WGS sequence"/>
</dbReference>
<evidence type="ECO:0000313" key="8">
    <source>
        <dbReference type="EMBL" id="CAF3506202.1"/>
    </source>
</evidence>
<dbReference type="EMBL" id="CAJNYV010004115">
    <property type="protein sequence ID" value="CAF3646037.1"/>
    <property type="molecule type" value="Genomic_DNA"/>
</dbReference>
<dbReference type="PRINTS" id="PR00722">
    <property type="entry name" value="CHYMOTRYPSIN"/>
</dbReference>
<evidence type="ECO:0000259" key="6">
    <source>
        <dbReference type="PROSITE" id="PS50240"/>
    </source>
</evidence>
<accession>A0A820T4L9</accession>
<keyword evidence="4" id="KW-1015">Disulfide bond</keyword>
<evidence type="ECO:0000313" key="12">
    <source>
        <dbReference type="EMBL" id="CAF4401454.1"/>
    </source>
</evidence>
<evidence type="ECO:0000313" key="7">
    <source>
        <dbReference type="EMBL" id="CAF3396092.1"/>
    </source>
</evidence>
<keyword evidence="18" id="KW-1185">Reference proteome</keyword>
<dbReference type="Pfam" id="PF00089">
    <property type="entry name" value="Trypsin"/>
    <property type="match status" value="1"/>
</dbReference>
<keyword evidence="5" id="KW-1133">Transmembrane helix</keyword>
<dbReference type="AlphaFoldDB" id="A0A820T4L9"/>
<keyword evidence="5" id="KW-0472">Membrane</keyword>
<dbReference type="GO" id="GO:0006508">
    <property type="term" value="P:proteolysis"/>
    <property type="evidence" value="ECO:0007669"/>
    <property type="project" value="UniProtKB-KW"/>
</dbReference>
<organism evidence="14 17">
    <name type="scientific">Rotaria socialis</name>
    <dbReference type="NCBI Taxonomy" id="392032"/>
    <lineage>
        <taxon>Eukaryota</taxon>
        <taxon>Metazoa</taxon>
        <taxon>Spiralia</taxon>
        <taxon>Gnathifera</taxon>
        <taxon>Rotifera</taxon>
        <taxon>Eurotatoria</taxon>
        <taxon>Bdelloidea</taxon>
        <taxon>Philodinida</taxon>
        <taxon>Philodinidae</taxon>
        <taxon>Rotaria</taxon>
    </lineage>
</organism>
<dbReference type="Proteomes" id="UP000663865">
    <property type="component" value="Unassembled WGS sequence"/>
</dbReference>
<dbReference type="EMBL" id="CAJOBR010006231">
    <property type="protein sequence ID" value="CAF4839566.1"/>
    <property type="molecule type" value="Genomic_DNA"/>
</dbReference>
<gene>
    <name evidence="8" type="ORF">FME351_LOCUS17090</name>
    <name evidence="11" type="ORF">GRG538_LOCUS29921</name>
    <name evidence="12" type="ORF">HFQ381_LOCUS20120</name>
    <name evidence="10" type="ORF">KIK155_LOCUS23200</name>
    <name evidence="9" type="ORF">LUA448_LOCUS26216</name>
    <name evidence="16" type="ORF">QYT958_LOCUS26321</name>
    <name evidence="7" type="ORF">TIS948_LOCUS27278</name>
    <name evidence="15" type="ORF">TOA249_LOCUS18677</name>
    <name evidence="14" type="ORF">TSG867_LOCUS17825</name>
    <name evidence="13" type="ORF">UJA718_LOCUS19707</name>
</gene>
<dbReference type="SUPFAM" id="SSF50494">
    <property type="entry name" value="Trypsin-like serine proteases"/>
    <property type="match status" value="1"/>
</dbReference>
<evidence type="ECO:0000256" key="4">
    <source>
        <dbReference type="ARBA" id="ARBA00023157"/>
    </source>
</evidence>
<dbReference type="PROSITE" id="PS00134">
    <property type="entry name" value="TRYPSIN_HIS"/>
    <property type="match status" value="1"/>
</dbReference>
<keyword evidence="2" id="KW-0378">Hydrolase</keyword>
<dbReference type="Proteomes" id="UP000663848">
    <property type="component" value="Unassembled WGS sequence"/>
</dbReference>
<evidence type="ECO:0000313" key="16">
    <source>
        <dbReference type="EMBL" id="CAF4839566.1"/>
    </source>
</evidence>
<dbReference type="Proteomes" id="UP000663825">
    <property type="component" value="Unassembled WGS sequence"/>
</dbReference>
<dbReference type="EMBL" id="CAJNYD010003527">
    <property type="protein sequence ID" value="CAF3517113.1"/>
    <property type="molecule type" value="Genomic_DNA"/>
</dbReference>
<evidence type="ECO:0000313" key="9">
    <source>
        <dbReference type="EMBL" id="CAF3517113.1"/>
    </source>
</evidence>
<evidence type="ECO:0000313" key="13">
    <source>
        <dbReference type="EMBL" id="CAF4409430.1"/>
    </source>
</evidence>
<evidence type="ECO:0000256" key="5">
    <source>
        <dbReference type="SAM" id="Phobius"/>
    </source>
</evidence>
<dbReference type="InterPro" id="IPR043504">
    <property type="entry name" value="Peptidase_S1_PA_chymotrypsin"/>
</dbReference>
<evidence type="ECO:0000313" key="11">
    <source>
        <dbReference type="EMBL" id="CAF3725465.1"/>
    </source>
</evidence>
<dbReference type="Proteomes" id="UP000663873">
    <property type="component" value="Unassembled WGS sequence"/>
</dbReference>
<dbReference type="EMBL" id="CAJNXB010004856">
    <property type="protein sequence ID" value="CAF3396092.1"/>
    <property type="molecule type" value="Genomic_DNA"/>
</dbReference>
<evidence type="ECO:0000313" key="14">
    <source>
        <dbReference type="EMBL" id="CAF4461180.1"/>
    </source>
</evidence>
<proteinExistence type="predicted"/>
<evidence type="ECO:0000256" key="3">
    <source>
        <dbReference type="ARBA" id="ARBA00022825"/>
    </source>
</evidence>
<name>A0A820T4L9_9BILA</name>
<dbReference type="EMBL" id="CAJOBQ010001156">
    <property type="protein sequence ID" value="CAF4461180.1"/>
    <property type="molecule type" value="Genomic_DNA"/>
</dbReference>
<dbReference type="Proteomes" id="UP000663862">
    <property type="component" value="Unassembled WGS sequence"/>
</dbReference>
<dbReference type="InterPro" id="IPR009003">
    <property type="entry name" value="Peptidase_S1_PA"/>
</dbReference>
<dbReference type="InterPro" id="IPR001314">
    <property type="entry name" value="Peptidase_S1A"/>
</dbReference>
<reference evidence="14" key="1">
    <citation type="submission" date="2021-02" db="EMBL/GenBank/DDBJ databases">
        <authorList>
            <person name="Nowell W R."/>
        </authorList>
    </citation>
    <scope>NUCLEOTIDE SEQUENCE</scope>
</reference>
<evidence type="ECO:0000313" key="17">
    <source>
        <dbReference type="Proteomes" id="UP000663862"/>
    </source>
</evidence>